<dbReference type="PANTHER" id="PTHR34384:SF5">
    <property type="entry name" value="L-2,3-DIAMINOPROPANOATE--CITRATE LIGASE"/>
    <property type="match status" value="1"/>
</dbReference>
<accession>A0A9P5N4K6</accession>
<feature type="domain" description="Aerobactin siderophore biosynthesis IucA/IucC N-terminal" evidence="1">
    <location>
        <begin position="232"/>
        <end position="455"/>
    </location>
</feature>
<protein>
    <submittedName>
        <fullName evidence="3">IucC family-domain-containing protein</fullName>
    </submittedName>
</protein>
<dbReference type="Pfam" id="PF06276">
    <property type="entry name" value="FhuF"/>
    <property type="match status" value="1"/>
</dbReference>
<dbReference type="AlphaFoldDB" id="A0A9P5N4K6"/>
<dbReference type="Proteomes" id="UP000759537">
    <property type="component" value="Unassembled WGS sequence"/>
</dbReference>
<dbReference type="InterPro" id="IPR037455">
    <property type="entry name" value="LucA/IucC-like"/>
</dbReference>
<dbReference type="InterPro" id="IPR007310">
    <property type="entry name" value="Aerobactin_biosyn_IucA/IucC_N"/>
</dbReference>
<evidence type="ECO:0000313" key="3">
    <source>
        <dbReference type="EMBL" id="KAF8486218.1"/>
    </source>
</evidence>
<name>A0A9P5N4K6_9AGAM</name>
<proteinExistence type="predicted"/>
<feature type="domain" description="Aerobactin siderophore biosynthesis IucA/IucC-like C-terminal" evidence="2">
    <location>
        <begin position="484"/>
        <end position="604"/>
    </location>
</feature>
<dbReference type="Gene3D" id="1.10.510.40">
    <property type="match status" value="1"/>
</dbReference>
<dbReference type="Pfam" id="PF04183">
    <property type="entry name" value="IucA_IucC"/>
    <property type="match status" value="1"/>
</dbReference>
<organism evidence="3 4">
    <name type="scientific">Russula ochroleuca</name>
    <dbReference type="NCBI Taxonomy" id="152965"/>
    <lineage>
        <taxon>Eukaryota</taxon>
        <taxon>Fungi</taxon>
        <taxon>Dikarya</taxon>
        <taxon>Basidiomycota</taxon>
        <taxon>Agaricomycotina</taxon>
        <taxon>Agaricomycetes</taxon>
        <taxon>Russulales</taxon>
        <taxon>Russulaceae</taxon>
        <taxon>Russula</taxon>
    </lineage>
</organism>
<dbReference type="InterPro" id="IPR022770">
    <property type="entry name" value="IucA/IucC-like_C"/>
</dbReference>
<dbReference type="EMBL" id="WHVB01000002">
    <property type="protein sequence ID" value="KAF8486218.1"/>
    <property type="molecule type" value="Genomic_DNA"/>
</dbReference>
<dbReference type="OrthoDB" id="2117718at2759"/>
<dbReference type="GO" id="GO:0019290">
    <property type="term" value="P:siderophore biosynthetic process"/>
    <property type="evidence" value="ECO:0007669"/>
    <property type="project" value="InterPro"/>
</dbReference>
<comment type="caution">
    <text evidence="3">The sequence shown here is derived from an EMBL/GenBank/DDBJ whole genome shotgun (WGS) entry which is preliminary data.</text>
</comment>
<keyword evidence="4" id="KW-1185">Reference proteome</keyword>
<reference evidence="3" key="2">
    <citation type="journal article" date="2020" name="Nat. Commun.">
        <title>Large-scale genome sequencing of mycorrhizal fungi provides insights into the early evolution of symbiotic traits.</title>
        <authorList>
            <person name="Miyauchi S."/>
            <person name="Kiss E."/>
            <person name="Kuo A."/>
            <person name="Drula E."/>
            <person name="Kohler A."/>
            <person name="Sanchez-Garcia M."/>
            <person name="Morin E."/>
            <person name="Andreopoulos B."/>
            <person name="Barry K.W."/>
            <person name="Bonito G."/>
            <person name="Buee M."/>
            <person name="Carver A."/>
            <person name="Chen C."/>
            <person name="Cichocki N."/>
            <person name="Clum A."/>
            <person name="Culley D."/>
            <person name="Crous P.W."/>
            <person name="Fauchery L."/>
            <person name="Girlanda M."/>
            <person name="Hayes R.D."/>
            <person name="Keri Z."/>
            <person name="LaButti K."/>
            <person name="Lipzen A."/>
            <person name="Lombard V."/>
            <person name="Magnuson J."/>
            <person name="Maillard F."/>
            <person name="Murat C."/>
            <person name="Nolan M."/>
            <person name="Ohm R.A."/>
            <person name="Pangilinan J."/>
            <person name="Pereira M.F."/>
            <person name="Perotto S."/>
            <person name="Peter M."/>
            <person name="Pfister S."/>
            <person name="Riley R."/>
            <person name="Sitrit Y."/>
            <person name="Stielow J.B."/>
            <person name="Szollosi G."/>
            <person name="Zifcakova L."/>
            <person name="Stursova M."/>
            <person name="Spatafora J.W."/>
            <person name="Tedersoo L."/>
            <person name="Vaario L.M."/>
            <person name="Yamada A."/>
            <person name="Yan M."/>
            <person name="Wang P."/>
            <person name="Xu J."/>
            <person name="Bruns T."/>
            <person name="Baldrian P."/>
            <person name="Vilgalys R."/>
            <person name="Dunand C."/>
            <person name="Henrissat B."/>
            <person name="Grigoriev I.V."/>
            <person name="Hibbett D."/>
            <person name="Nagy L.G."/>
            <person name="Martin F.M."/>
        </authorList>
    </citation>
    <scope>NUCLEOTIDE SEQUENCE</scope>
    <source>
        <strain evidence="3">Prilba</strain>
    </source>
</reference>
<evidence type="ECO:0000313" key="4">
    <source>
        <dbReference type="Proteomes" id="UP000759537"/>
    </source>
</evidence>
<dbReference type="GO" id="GO:0016881">
    <property type="term" value="F:acid-amino acid ligase activity"/>
    <property type="evidence" value="ECO:0007669"/>
    <property type="project" value="UniProtKB-ARBA"/>
</dbReference>
<gene>
    <name evidence="3" type="ORF">DFH94DRAFT_175109</name>
</gene>
<dbReference type="PANTHER" id="PTHR34384">
    <property type="entry name" value="L-2,3-DIAMINOPROPANOATE--CITRATE LIGASE"/>
    <property type="match status" value="1"/>
</dbReference>
<evidence type="ECO:0000259" key="1">
    <source>
        <dbReference type="Pfam" id="PF04183"/>
    </source>
</evidence>
<evidence type="ECO:0000259" key="2">
    <source>
        <dbReference type="Pfam" id="PF06276"/>
    </source>
</evidence>
<sequence length="661" mass="73411">MTTVTLEVLEIQVRTPEKDNPSILPSQSPHSVPTWSLSSRLQPSEMAAFSVTSRLLASIVTESLLQAYYVPIRSEEARGVCIILSTHVTGEHLILTGSLRPADVFAILPLHQEPVCSGTLSRHGRPIWLLDPLDMIPSVFELSTREVGLVKYPTLQESILSSLVPPPWQLGDSLVLALNRDPLHWWRKFATTINMGSDVSTNLAEELSSSYLWQRAVYENPPICPTIFSPAIEWEQSIIEGHPTHPMHHARHAVPPLPCQDPQNRDWKHPRIRFAVVSRSRLDIVGPFEGEIRRITELAIHHSGMPLPQRDGRVVVPVYDLQIANIRDKFPNVEILDEEFSVPSLGQASIRTVVFFEAPDIALKLSVGIRVSSALRTISHFTANFGPRFSRDVVPKLAIDPGILSIEQEVASAVCARDAGGVDLDPDIAKHFTVVIRKLYIPDKSEAIIMCAALLETGHSGLPAGIPIVQHIMGLDSQEKRFMFFHGYARLLVAAVVPPLLHNGVAFEAHPQNMLLRLSRSTLTPTGFIMRDLGGLRVHPETLSASTGSEFAFLPGHCVVASTPEDAAKKLYHTLVHNHLQRLARVLGLHSDGSAWTAVRAHLTREIPRGSWLWAAWMDDSVRSLPGKCLVRMKLEGVYRESVYEPFSNLIHYRPEGMSGK</sequence>
<reference evidence="3" key="1">
    <citation type="submission" date="2019-10" db="EMBL/GenBank/DDBJ databases">
        <authorList>
            <consortium name="DOE Joint Genome Institute"/>
            <person name="Kuo A."/>
            <person name="Miyauchi S."/>
            <person name="Kiss E."/>
            <person name="Drula E."/>
            <person name="Kohler A."/>
            <person name="Sanchez-Garcia M."/>
            <person name="Andreopoulos B."/>
            <person name="Barry K.W."/>
            <person name="Bonito G."/>
            <person name="Buee M."/>
            <person name="Carver A."/>
            <person name="Chen C."/>
            <person name="Cichocki N."/>
            <person name="Clum A."/>
            <person name="Culley D."/>
            <person name="Crous P.W."/>
            <person name="Fauchery L."/>
            <person name="Girlanda M."/>
            <person name="Hayes R."/>
            <person name="Keri Z."/>
            <person name="LaButti K."/>
            <person name="Lipzen A."/>
            <person name="Lombard V."/>
            <person name="Magnuson J."/>
            <person name="Maillard F."/>
            <person name="Morin E."/>
            <person name="Murat C."/>
            <person name="Nolan M."/>
            <person name="Ohm R."/>
            <person name="Pangilinan J."/>
            <person name="Pereira M."/>
            <person name="Perotto S."/>
            <person name="Peter M."/>
            <person name="Riley R."/>
            <person name="Sitrit Y."/>
            <person name="Stielow B."/>
            <person name="Szollosi G."/>
            <person name="Zifcakova L."/>
            <person name="Stursova M."/>
            <person name="Spatafora J.W."/>
            <person name="Tedersoo L."/>
            <person name="Vaario L.-M."/>
            <person name="Yamada A."/>
            <person name="Yan M."/>
            <person name="Wang P."/>
            <person name="Xu J."/>
            <person name="Bruns T."/>
            <person name="Baldrian P."/>
            <person name="Vilgalys R."/>
            <person name="Henrissat B."/>
            <person name="Grigoriev I.V."/>
            <person name="Hibbett D."/>
            <person name="Nagy L.G."/>
            <person name="Martin F.M."/>
        </authorList>
    </citation>
    <scope>NUCLEOTIDE SEQUENCE</scope>
    <source>
        <strain evidence="3">Prilba</strain>
    </source>
</reference>